<accession>A0A3N7IYY7</accession>
<gene>
    <name evidence="1" type="ORF">DZC73_16055</name>
</gene>
<proteinExistence type="predicted"/>
<dbReference type="OrthoDB" id="8886973at2"/>
<keyword evidence="2" id="KW-1185">Reference proteome</keyword>
<evidence type="ECO:0000313" key="2">
    <source>
        <dbReference type="Proteomes" id="UP000267464"/>
    </source>
</evidence>
<organism evidence="1 2">
    <name type="scientific">Piscinibacter terrae</name>
    <dbReference type="NCBI Taxonomy" id="2496871"/>
    <lineage>
        <taxon>Bacteria</taxon>
        <taxon>Pseudomonadati</taxon>
        <taxon>Pseudomonadota</taxon>
        <taxon>Betaproteobacteria</taxon>
        <taxon>Burkholderiales</taxon>
        <taxon>Sphaerotilaceae</taxon>
        <taxon>Piscinibacter</taxon>
    </lineage>
</organism>
<sequence>MGIAALVALSSQATNYSLWINGRTGGGQVGNHADFTYWGPSSTAAGVNKKSVNWDGYNHISSQNYLVRDALDCYCTGNNWCYIAAHSAGNLMIGYALDLYGGTARYKKTPSPNSSGQCTNSDGTTQTGWNIKWVDIGGGAAGGSELADAGSWALSEPLVGDLKTSTSRAMYNHNNTRGKVFYMFAGAKGTLYSGILPGQDDEAVAYHSSGGVSGSSGGSYCNPSDWFCNDLTLGTAANEGGRVKWTNHTVSFRDDAEAFNHYTSGNWAGIISKVRADMASYAN</sequence>
<reference evidence="1 2" key="2">
    <citation type="submission" date="2018-12" db="EMBL/GenBank/DDBJ databases">
        <title>Rhizobacter gummiphilus sp. nov., a rubber-degrading bacterium isolated from the soil of a botanical garden in Japan.</title>
        <authorList>
            <person name="Shunsuke S.S."/>
        </authorList>
    </citation>
    <scope>NUCLEOTIDE SEQUENCE [LARGE SCALE GENOMIC DNA]</scope>
    <source>
        <strain evidence="1 2">S-16</strain>
    </source>
</reference>
<name>A0A3N7IYY7_9BURK</name>
<protein>
    <submittedName>
        <fullName evidence="1">Uncharacterized protein</fullName>
    </submittedName>
</protein>
<reference evidence="1 2" key="1">
    <citation type="submission" date="2018-08" db="EMBL/GenBank/DDBJ databases">
        <authorList>
            <person name="Khan S.A."/>
            <person name="Jeon C.O."/>
            <person name="Chun B.H."/>
            <person name="Jeong S.E."/>
        </authorList>
    </citation>
    <scope>NUCLEOTIDE SEQUENCE [LARGE SCALE GENOMIC DNA]</scope>
    <source>
        <strain evidence="1 2">S-16</strain>
    </source>
</reference>
<dbReference type="Proteomes" id="UP000267464">
    <property type="component" value="Unassembled WGS sequence"/>
</dbReference>
<comment type="caution">
    <text evidence="1">The sequence shown here is derived from an EMBL/GenBank/DDBJ whole genome shotgun (WGS) entry which is preliminary data.</text>
</comment>
<evidence type="ECO:0000313" key="1">
    <source>
        <dbReference type="EMBL" id="RQP23942.1"/>
    </source>
</evidence>
<dbReference type="AlphaFoldDB" id="A0A3N7IYY7"/>
<dbReference type="EMBL" id="QUSW01000004">
    <property type="protein sequence ID" value="RQP23942.1"/>
    <property type="molecule type" value="Genomic_DNA"/>
</dbReference>